<sequence length="29" mass="3407">MPINRAFQRLKKPRKDGFLLHTIYSACTT</sequence>
<evidence type="ECO:0000313" key="1">
    <source>
        <dbReference type="EMBL" id="DAD94460.1"/>
    </source>
</evidence>
<reference evidence="1" key="1">
    <citation type="journal article" date="2021" name="Proc. Natl. Acad. Sci. U.S.A.">
        <title>A Catalog of Tens of Thousands of Viruses from Human Metagenomes Reveals Hidden Associations with Chronic Diseases.</title>
        <authorList>
            <person name="Tisza M.J."/>
            <person name="Buck C.B."/>
        </authorList>
    </citation>
    <scope>NUCLEOTIDE SEQUENCE</scope>
    <source>
        <strain evidence="1">CttFh17</strain>
    </source>
</reference>
<proteinExistence type="predicted"/>
<protein>
    <submittedName>
        <fullName evidence="1">TraL protein</fullName>
    </submittedName>
</protein>
<accession>A0A8S5NJA2</accession>
<dbReference type="EMBL" id="BK015176">
    <property type="protein sequence ID" value="DAD94460.1"/>
    <property type="molecule type" value="Genomic_DNA"/>
</dbReference>
<organism evidence="1">
    <name type="scientific">Siphoviridae sp. cttFh17</name>
    <dbReference type="NCBI Taxonomy" id="2826491"/>
    <lineage>
        <taxon>Viruses</taxon>
        <taxon>Duplodnaviria</taxon>
        <taxon>Heunggongvirae</taxon>
        <taxon>Uroviricota</taxon>
        <taxon>Caudoviricetes</taxon>
    </lineage>
</organism>
<name>A0A8S5NJA2_9CAUD</name>